<reference evidence="8 9" key="1">
    <citation type="submission" date="2023-07" db="EMBL/GenBank/DDBJ databases">
        <title>Genomic Encyclopedia of Type Strains, Phase IV (KMG-IV): sequencing the most valuable type-strain genomes for metagenomic binning, comparative biology and taxonomic classification.</title>
        <authorList>
            <person name="Goeker M."/>
        </authorList>
    </citation>
    <scope>NUCLEOTIDE SEQUENCE [LARGE SCALE GENOMIC DNA]</scope>
    <source>
        <strain evidence="8 9">DSM 9768</strain>
    </source>
</reference>
<evidence type="ECO:0000256" key="4">
    <source>
        <dbReference type="PIRNR" id="PIRNR005690"/>
    </source>
</evidence>
<protein>
    <submittedName>
        <fullName evidence="8">Spore germination protein KA</fullName>
    </submittedName>
</protein>
<dbReference type="PIRSF" id="PIRSF005690">
    <property type="entry name" value="GerBA"/>
    <property type="match status" value="1"/>
</dbReference>
<feature type="transmembrane region" description="Helical" evidence="7">
    <location>
        <begin position="392"/>
        <end position="412"/>
    </location>
</feature>
<comment type="subcellular location">
    <subcellularLocation>
        <location evidence="4">Cell membrane</location>
    </subcellularLocation>
    <subcellularLocation>
        <location evidence="1">Membrane</location>
        <topology evidence="1">Multi-pass membrane protein</topology>
    </subcellularLocation>
</comment>
<dbReference type="PANTHER" id="PTHR22550:SF5">
    <property type="entry name" value="LEUCINE ZIPPER PROTEIN 4"/>
    <property type="match status" value="1"/>
</dbReference>
<dbReference type="Proteomes" id="UP001230005">
    <property type="component" value="Unassembled WGS sequence"/>
</dbReference>
<gene>
    <name evidence="8" type="ORF">J2S74_002457</name>
</gene>
<proteinExistence type="inferred from homology"/>
<dbReference type="Pfam" id="PF03323">
    <property type="entry name" value="GerA"/>
    <property type="match status" value="1"/>
</dbReference>
<organism evidence="8 9">
    <name type="scientific">Evansella vedderi</name>
    <dbReference type="NCBI Taxonomy" id="38282"/>
    <lineage>
        <taxon>Bacteria</taxon>
        <taxon>Bacillati</taxon>
        <taxon>Bacillota</taxon>
        <taxon>Bacilli</taxon>
        <taxon>Bacillales</taxon>
        <taxon>Bacillaceae</taxon>
        <taxon>Evansella</taxon>
    </lineage>
</organism>
<keyword evidence="7" id="KW-1133">Transmembrane helix</keyword>
<dbReference type="InterPro" id="IPR004995">
    <property type="entry name" value="Spore_Ger"/>
</dbReference>
<dbReference type="PANTHER" id="PTHR22550">
    <property type="entry name" value="SPORE GERMINATION PROTEIN"/>
    <property type="match status" value="1"/>
</dbReference>
<feature type="transmembrane region" description="Helical" evidence="7">
    <location>
        <begin position="320"/>
        <end position="342"/>
    </location>
</feature>
<evidence type="ECO:0000313" key="8">
    <source>
        <dbReference type="EMBL" id="MDQ0255075.1"/>
    </source>
</evidence>
<feature type="region of interest" description="Disordered" evidence="6">
    <location>
        <begin position="508"/>
        <end position="532"/>
    </location>
</feature>
<dbReference type="EMBL" id="JAUSUG010000009">
    <property type="protein sequence ID" value="MDQ0255075.1"/>
    <property type="molecule type" value="Genomic_DNA"/>
</dbReference>
<keyword evidence="9" id="KW-1185">Reference proteome</keyword>
<evidence type="ECO:0000256" key="2">
    <source>
        <dbReference type="ARBA" id="ARBA00005278"/>
    </source>
</evidence>
<feature type="transmembrane region" description="Helical" evidence="7">
    <location>
        <begin position="418"/>
        <end position="435"/>
    </location>
</feature>
<evidence type="ECO:0000256" key="1">
    <source>
        <dbReference type="ARBA" id="ARBA00004141"/>
    </source>
</evidence>
<evidence type="ECO:0000256" key="5">
    <source>
        <dbReference type="SAM" id="Coils"/>
    </source>
</evidence>
<evidence type="ECO:0000256" key="6">
    <source>
        <dbReference type="SAM" id="MobiDB-lite"/>
    </source>
</evidence>
<keyword evidence="5" id="KW-0175">Coiled coil</keyword>
<comment type="caution">
    <text evidence="8">The sequence shown here is derived from an EMBL/GenBank/DDBJ whole genome shotgun (WGS) entry which is preliminary data.</text>
</comment>
<feature type="transmembrane region" description="Helical" evidence="7">
    <location>
        <begin position="447"/>
        <end position="470"/>
    </location>
</feature>
<dbReference type="InterPro" id="IPR050768">
    <property type="entry name" value="UPF0353/GerABKA_families"/>
</dbReference>
<keyword evidence="3 4" id="KW-0472">Membrane</keyword>
<feature type="compositionally biased region" description="Polar residues" evidence="6">
    <location>
        <begin position="514"/>
        <end position="532"/>
    </location>
</feature>
<comment type="similarity">
    <text evidence="2 4">Belongs to the GerABKA family.</text>
</comment>
<evidence type="ECO:0000256" key="7">
    <source>
        <dbReference type="SAM" id="Phobius"/>
    </source>
</evidence>
<evidence type="ECO:0000256" key="3">
    <source>
        <dbReference type="ARBA" id="ARBA00023136"/>
    </source>
</evidence>
<name>A0ABT9ZV05_9BACI</name>
<accession>A0ABT9ZV05</accession>
<feature type="coiled-coil region" evidence="5">
    <location>
        <begin position="4"/>
        <end position="31"/>
    </location>
</feature>
<evidence type="ECO:0000313" key="9">
    <source>
        <dbReference type="Proteomes" id="UP001230005"/>
    </source>
</evidence>
<keyword evidence="7" id="KW-0812">Transmembrane</keyword>
<sequence>MGLMKMLFKKMQQSKQQKKQVQQQKKLQQIEHSSNEENISKEISMDLNENIKNIKASFNDSSDILYRNFFIGEQKACIVYISGLTNEDRIYENVLSPLMEEKGEFTSLQDLVENKITVSEIKQLGTFKELIKDLATGFQIILVENQQDAISTGLPKWEKRSIEEPQAEHVVRGPREGFTETIDDNISLLRRRVRSPKLTVKGRSIGDITQTEVSVVYINGIADKTLIEEVNKRLDRIKIDGILDTSYIVELIEDNPYSPFPQTLNTERPDVVTAYLLEGHVAVLVDGSPFTIVAPATIYSLLQASEDYYERYIIGSAIRWLRYFFVVIALLLPSMYIAILTYHQEMVPTTLIISIAASREMVPFPALIEAFLMEIMFEILREAGLRLPKQVGPAVGIVGALIIGEAAVQAGIVSAPMVIVVAVTGIASFAIPRYNAGISIRMLRFPIMILAGSIGLLGIMLGCIAIVIHLCSLRSFGTPYLAPLAPMQFKDIKDVLMRAPIWKMNTRPHLTGYGNRNRQGTNQQPSSDQGSD</sequence>